<accession>A0A3A4QUE2</accession>
<dbReference type="InterPro" id="IPR036895">
    <property type="entry name" value="Uracil-DNA_glycosylase-like_sf"/>
</dbReference>
<comment type="similarity">
    <text evidence="2">Belongs to the uracil-DNA glycosylase (UDG) superfamily. Type 4 (UDGa) family.</text>
</comment>
<dbReference type="Pfam" id="PF03167">
    <property type="entry name" value="UDG"/>
    <property type="match status" value="1"/>
</dbReference>
<evidence type="ECO:0000256" key="7">
    <source>
        <dbReference type="ARBA" id="ARBA00022763"/>
    </source>
</evidence>
<dbReference type="EMBL" id="QZJZ01000097">
    <property type="protein sequence ID" value="RJP56299.1"/>
    <property type="molecule type" value="Genomic_DNA"/>
</dbReference>
<comment type="catalytic activity">
    <reaction evidence="1">
        <text>Hydrolyzes single-stranded DNA or mismatched double-stranded DNA and polynucleotides, releasing free uracil.</text>
        <dbReference type="EC" id="3.2.2.27"/>
    </reaction>
</comment>
<keyword evidence="6" id="KW-0479">Metal-binding</keyword>
<evidence type="ECO:0000256" key="1">
    <source>
        <dbReference type="ARBA" id="ARBA00001400"/>
    </source>
</evidence>
<dbReference type="PANTHER" id="PTHR33693">
    <property type="entry name" value="TYPE-5 URACIL-DNA GLYCOSYLASE"/>
    <property type="match status" value="1"/>
</dbReference>
<evidence type="ECO:0000259" key="12">
    <source>
        <dbReference type="SMART" id="SM00986"/>
    </source>
</evidence>
<dbReference type="InterPro" id="IPR005273">
    <property type="entry name" value="Ura-DNA_glyco_family4"/>
</dbReference>
<sequence length="245" mass="27773">MRNDILNDIIQQVRYHLVSLKRNGTSSVFFEEYRNDGAQTVPFILENPLSQTENTCSVSSLEELALSVHNCSRCEELVKNRTHVVFGSGNKHSRLMFIGEAPGHDEDIQGLPFVGNAGRLLTKMLAAIGLSREEVYIANVIKCRPPENRNPLPDEVQNCAEFLHQQIEYINPEIICTLGSVATRNLLQTETPITQLHGQRLNWHGIPVLPTFHPSYLLRSPHMKKEAWRDLITLMRIISEQAIVV</sequence>
<name>A0A3A4QUE2_9BACT</name>
<dbReference type="PANTHER" id="PTHR33693:SF1">
    <property type="entry name" value="TYPE-4 URACIL-DNA GLYCOSYLASE"/>
    <property type="match status" value="1"/>
</dbReference>
<keyword evidence="9" id="KW-0408">Iron</keyword>
<protein>
    <recommendedName>
        <fullName evidence="4">Type-4 uracil-DNA glycosylase</fullName>
        <ecNumber evidence="3">3.2.2.27</ecNumber>
    </recommendedName>
</protein>
<organism evidence="13 14">
    <name type="scientific">Candidatus Auribacter fodinae</name>
    <dbReference type="NCBI Taxonomy" id="2093366"/>
    <lineage>
        <taxon>Bacteria</taxon>
        <taxon>Pseudomonadati</taxon>
        <taxon>Candidatus Auribacterota</taxon>
        <taxon>Candidatus Auribacteria</taxon>
        <taxon>Candidatus Auribacterales</taxon>
        <taxon>Candidatus Auribacteraceae</taxon>
        <taxon>Candidatus Auribacter</taxon>
    </lineage>
</organism>
<dbReference type="SUPFAM" id="SSF52141">
    <property type="entry name" value="Uracil-DNA glycosylase-like"/>
    <property type="match status" value="1"/>
</dbReference>
<gene>
    <name evidence="13" type="ORF">C4541_12585</name>
</gene>
<evidence type="ECO:0000256" key="2">
    <source>
        <dbReference type="ARBA" id="ARBA00006521"/>
    </source>
</evidence>
<keyword evidence="10" id="KW-0411">Iron-sulfur</keyword>
<keyword evidence="7" id="KW-0227">DNA damage</keyword>
<feature type="domain" description="Uracil-DNA glycosylase-like" evidence="12">
    <location>
        <begin position="86"/>
        <end position="232"/>
    </location>
</feature>
<reference evidence="13 14" key="1">
    <citation type="journal article" date="2017" name="ISME J.">
        <title>Energy and carbon metabolisms in a deep terrestrial subsurface fluid microbial community.</title>
        <authorList>
            <person name="Momper L."/>
            <person name="Jungbluth S.P."/>
            <person name="Lee M.D."/>
            <person name="Amend J.P."/>
        </authorList>
    </citation>
    <scope>NUCLEOTIDE SEQUENCE [LARGE SCALE GENOMIC DNA]</scope>
    <source>
        <strain evidence="13">SURF_26</strain>
    </source>
</reference>
<evidence type="ECO:0000256" key="10">
    <source>
        <dbReference type="ARBA" id="ARBA00023014"/>
    </source>
</evidence>
<evidence type="ECO:0000256" key="3">
    <source>
        <dbReference type="ARBA" id="ARBA00012030"/>
    </source>
</evidence>
<dbReference type="CDD" id="cd10030">
    <property type="entry name" value="UDG-F4_TTUDGA_SPO1dp_like"/>
    <property type="match status" value="1"/>
</dbReference>
<dbReference type="SMART" id="SM00987">
    <property type="entry name" value="UreE_C"/>
    <property type="match status" value="1"/>
</dbReference>
<dbReference type="NCBIfam" id="TIGR00758">
    <property type="entry name" value="UDG_fam4"/>
    <property type="match status" value="1"/>
</dbReference>
<dbReference type="Proteomes" id="UP000266426">
    <property type="component" value="Unassembled WGS sequence"/>
</dbReference>
<evidence type="ECO:0000256" key="8">
    <source>
        <dbReference type="ARBA" id="ARBA00022801"/>
    </source>
</evidence>
<proteinExistence type="inferred from homology"/>
<evidence type="ECO:0000313" key="13">
    <source>
        <dbReference type="EMBL" id="RJP56299.1"/>
    </source>
</evidence>
<evidence type="ECO:0000256" key="5">
    <source>
        <dbReference type="ARBA" id="ARBA00022485"/>
    </source>
</evidence>
<dbReference type="InterPro" id="IPR051536">
    <property type="entry name" value="UDG_Type-4/5"/>
</dbReference>
<keyword evidence="11" id="KW-0234">DNA repair</keyword>
<dbReference type="Gene3D" id="3.40.470.10">
    <property type="entry name" value="Uracil-DNA glycosylase-like domain"/>
    <property type="match status" value="1"/>
</dbReference>
<comment type="caution">
    <text evidence="13">The sequence shown here is derived from an EMBL/GenBank/DDBJ whole genome shotgun (WGS) entry which is preliminary data.</text>
</comment>
<evidence type="ECO:0000313" key="14">
    <source>
        <dbReference type="Proteomes" id="UP000266426"/>
    </source>
</evidence>
<dbReference type="InterPro" id="IPR005122">
    <property type="entry name" value="Uracil-DNA_glycosylase-like"/>
</dbReference>
<dbReference type="AlphaFoldDB" id="A0A3A4QUE2"/>
<dbReference type="GO" id="GO:0004844">
    <property type="term" value="F:uracil DNA N-glycosylase activity"/>
    <property type="evidence" value="ECO:0007669"/>
    <property type="project" value="UniProtKB-EC"/>
</dbReference>
<evidence type="ECO:0000256" key="9">
    <source>
        <dbReference type="ARBA" id="ARBA00023004"/>
    </source>
</evidence>
<dbReference type="GO" id="GO:0051539">
    <property type="term" value="F:4 iron, 4 sulfur cluster binding"/>
    <property type="evidence" value="ECO:0007669"/>
    <property type="project" value="UniProtKB-KW"/>
</dbReference>
<evidence type="ECO:0000256" key="4">
    <source>
        <dbReference type="ARBA" id="ARBA00019403"/>
    </source>
</evidence>
<dbReference type="GO" id="GO:0006281">
    <property type="term" value="P:DNA repair"/>
    <property type="evidence" value="ECO:0007669"/>
    <property type="project" value="UniProtKB-KW"/>
</dbReference>
<dbReference type="SMART" id="SM00986">
    <property type="entry name" value="UDG"/>
    <property type="match status" value="1"/>
</dbReference>
<evidence type="ECO:0000256" key="11">
    <source>
        <dbReference type="ARBA" id="ARBA00023204"/>
    </source>
</evidence>
<evidence type="ECO:0000256" key="6">
    <source>
        <dbReference type="ARBA" id="ARBA00022723"/>
    </source>
</evidence>
<keyword evidence="8" id="KW-0378">Hydrolase</keyword>
<dbReference type="GO" id="GO:0046872">
    <property type="term" value="F:metal ion binding"/>
    <property type="evidence" value="ECO:0007669"/>
    <property type="project" value="UniProtKB-KW"/>
</dbReference>
<keyword evidence="5" id="KW-0004">4Fe-4S</keyword>
<dbReference type="EC" id="3.2.2.27" evidence="3"/>